<dbReference type="InterPro" id="IPR011009">
    <property type="entry name" value="Kinase-like_dom_sf"/>
</dbReference>
<dbReference type="PANTHER" id="PTHR11012:SF19">
    <property type="entry name" value="CHK KINASE-LIKE DOMAIN-CONTAINING PROTEIN"/>
    <property type="match status" value="1"/>
</dbReference>
<evidence type="ECO:0000313" key="3">
    <source>
        <dbReference type="Proteomes" id="UP001107558"/>
    </source>
</evidence>
<dbReference type="InterPro" id="IPR015897">
    <property type="entry name" value="CHK_kinase-like"/>
</dbReference>
<comment type="caution">
    <text evidence="2">The sequence shown here is derived from an EMBL/GenBank/DDBJ whole genome shotgun (WGS) entry which is preliminary data.</text>
</comment>
<reference evidence="2" key="1">
    <citation type="submission" date="2021-03" db="EMBL/GenBank/DDBJ databases">
        <title>Chromosome level genome of the anhydrobiotic midge Polypedilum vanderplanki.</title>
        <authorList>
            <person name="Yoshida Y."/>
            <person name="Kikawada T."/>
            <person name="Gusev O."/>
        </authorList>
    </citation>
    <scope>NUCLEOTIDE SEQUENCE</scope>
    <source>
        <strain evidence="2">NIAS01</strain>
        <tissue evidence="2">Whole body or cell culture</tissue>
    </source>
</reference>
<gene>
    <name evidence="2" type="ORF">PVAND_011684</name>
</gene>
<dbReference type="PANTHER" id="PTHR11012">
    <property type="entry name" value="PROTEIN KINASE-LIKE DOMAIN-CONTAINING"/>
    <property type="match status" value="1"/>
</dbReference>
<evidence type="ECO:0000259" key="1">
    <source>
        <dbReference type="SMART" id="SM00587"/>
    </source>
</evidence>
<dbReference type="AlphaFoldDB" id="A0A9J6CK37"/>
<sequence>MSAVALPEFVTIEFLQRIFVKNFGSPSSQIRVENFWGGFATNKGDNYASVMYRIIVDYELNDVKRRKPIILKVMPSDGIQSLVMVKNRLYPREIHTYCELLVQVENLLKAIDDHTKFAPRCFYTATEPTMMLVFEDQKEKGYKVLQRQHQLNFDLTLPLIIKLAKLHAASAVLYEKNPSIMEPYLEGSISRNPERQDFLIHYRNCARTLGLVAENEWGQEWRHIALKLQKLEANIVEKGCELYTRKSNGFFVFNHNDLWIPNILYEFGEHELVRDVLLIDFQMPYFGSLGIDLNFLIYGSLSESTRISFAKKLIRIYHETLTGMLTILNYKGNIPTLHDIHVEVLKCGFNGLIAAIAEVPLLLMENNENLEMDLLLAKTEKAEQFRYSLFNNPRYKNFIQTLLLEFDDNGLLD</sequence>
<dbReference type="EMBL" id="JADBJN010000001">
    <property type="protein sequence ID" value="KAG5682325.1"/>
    <property type="molecule type" value="Genomic_DNA"/>
</dbReference>
<protein>
    <recommendedName>
        <fullName evidence="1">CHK kinase-like domain-containing protein</fullName>
    </recommendedName>
</protein>
<keyword evidence="3" id="KW-1185">Reference proteome</keyword>
<feature type="domain" description="CHK kinase-like" evidence="1">
    <location>
        <begin position="132"/>
        <end position="327"/>
    </location>
</feature>
<dbReference type="InterPro" id="IPR004119">
    <property type="entry name" value="EcKL"/>
</dbReference>
<dbReference type="SUPFAM" id="SSF56112">
    <property type="entry name" value="Protein kinase-like (PK-like)"/>
    <property type="match status" value="1"/>
</dbReference>
<accession>A0A9J6CK37</accession>
<evidence type="ECO:0000313" key="2">
    <source>
        <dbReference type="EMBL" id="KAG5682325.1"/>
    </source>
</evidence>
<proteinExistence type="predicted"/>
<dbReference type="Pfam" id="PF02958">
    <property type="entry name" value="EcKL"/>
    <property type="match status" value="1"/>
</dbReference>
<dbReference type="SMART" id="SM00587">
    <property type="entry name" value="CHK"/>
    <property type="match status" value="1"/>
</dbReference>
<dbReference type="OrthoDB" id="411145at2759"/>
<organism evidence="2 3">
    <name type="scientific">Polypedilum vanderplanki</name>
    <name type="common">Sleeping chironomid midge</name>
    <dbReference type="NCBI Taxonomy" id="319348"/>
    <lineage>
        <taxon>Eukaryota</taxon>
        <taxon>Metazoa</taxon>
        <taxon>Ecdysozoa</taxon>
        <taxon>Arthropoda</taxon>
        <taxon>Hexapoda</taxon>
        <taxon>Insecta</taxon>
        <taxon>Pterygota</taxon>
        <taxon>Neoptera</taxon>
        <taxon>Endopterygota</taxon>
        <taxon>Diptera</taxon>
        <taxon>Nematocera</taxon>
        <taxon>Chironomoidea</taxon>
        <taxon>Chironomidae</taxon>
        <taxon>Chironominae</taxon>
        <taxon>Polypedilum</taxon>
        <taxon>Polypedilum</taxon>
    </lineage>
</organism>
<dbReference type="Proteomes" id="UP001107558">
    <property type="component" value="Chromosome 1"/>
</dbReference>
<name>A0A9J6CK37_POLVA</name>